<evidence type="ECO:0000256" key="8">
    <source>
        <dbReference type="ARBA" id="ARBA00048090"/>
    </source>
</evidence>
<dbReference type="PANTHER" id="PTHR43442">
    <property type="entry name" value="GLUCONOKINASE-RELATED"/>
    <property type="match status" value="1"/>
</dbReference>
<dbReference type="Proteomes" id="UP000032503">
    <property type="component" value="Unassembled WGS sequence"/>
</dbReference>
<dbReference type="NCBIfam" id="TIGR01313">
    <property type="entry name" value="therm_gnt_kin"/>
    <property type="match status" value="1"/>
</dbReference>
<evidence type="ECO:0000256" key="7">
    <source>
        <dbReference type="ARBA" id="ARBA00022840"/>
    </source>
</evidence>
<protein>
    <recommendedName>
        <fullName evidence="3 9">Gluconokinase</fullName>
        <ecNumber evidence="3 9">2.7.1.12</ecNumber>
    </recommendedName>
</protein>
<sequence>MVVMGVAGSGKTTVATILANTYRADFIDAQDLHTPSNRRRLSQGIALTDHDREPWIAAVSERIGSGTRASRPLVIACSALKRTYRDRLRESGPAVFVHLVGERWQIVDRLGPVTQQRLLAPLLESQFAALEPLADDEEGFAVRVTAPVSEVVSEVVRRLAETPVPMKSKRITL</sequence>
<dbReference type="InterPro" id="IPR006001">
    <property type="entry name" value="Therm_gnt_kin"/>
</dbReference>
<dbReference type="EC" id="2.7.1.12" evidence="3 9"/>
<keyword evidence="4 9" id="KW-0808">Transferase</keyword>
<keyword evidence="11" id="KW-1185">Reference proteome</keyword>
<keyword evidence="7 9" id="KW-0067">ATP-binding</keyword>
<evidence type="ECO:0000256" key="9">
    <source>
        <dbReference type="RuleBase" id="RU363066"/>
    </source>
</evidence>
<comment type="caution">
    <text evidence="10">The sequence shown here is derived from an EMBL/GenBank/DDBJ whole genome shotgun (WGS) entry which is preliminary data.</text>
</comment>
<dbReference type="Pfam" id="PF01202">
    <property type="entry name" value="SKI"/>
    <property type="match status" value="1"/>
</dbReference>
<dbReference type="Gene3D" id="3.40.50.300">
    <property type="entry name" value="P-loop containing nucleotide triphosphate hydrolases"/>
    <property type="match status" value="1"/>
</dbReference>
<evidence type="ECO:0000256" key="2">
    <source>
        <dbReference type="ARBA" id="ARBA00008420"/>
    </source>
</evidence>
<dbReference type="InterPro" id="IPR031322">
    <property type="entry name" value="Shikimate/glucono_kinase"/>
</dbReference>
<comment type="pathway">
    <text evidence="1">Carbohydrate acid metabolism.</text>
</comment>
<gene>
    <name evidence="10" type="ORF">TZ00_08595</name>
</gene>
<evidence type="ECO:0000313" key="10">
    <source>
        <dbReference type="EMBL" id="KJC64730.1"/>
    </source>
</evidence>
<dbReference type="CDD" id="cd02021">
    <property type="entry name" value="GntK"/>
    <property type="match status" value="1"/>
</dbReference>
<dbReference type="SUPFAM" id="SSF52540">
    <property type="entry name" value="P-loop containing nucleoside triphosphate hydrolases"/>
    <property type="match status" value="1"/>
</dbReference>
<evidence type="ECO:0000256" key="3">
    <source>
        <dbReference type="ARBA" id="ARBA00012054"/>
    </source>
</evidence>
<keyword evidence="6 9" id="KW-0418">Kinase</keyword>
<proteinExistence type="inferred from homology"/>
<evidence type="ECO:0000313" key="11">
    <source>
        <dbReference type="Proteomes" id="UP000032503"/>
    </source>
</evidence>
<evidence type="ECO:0000256" key="1">
    <source>
        <dbReference type="ARBA" id="ARBA00004761"/>
    </source>
</evidence>
<dbReference type="PANTHER" id="PTHR43442:SF3">
    <property type="entry name" value="GLUCONOKINASE-RELATED"/>
    <property type="match status" value="1"/>
</dbReference>
<comment type="similarity">
    <text evidence="2 9">Belongs to the gluconokinase GntK/GntV family.</text>
</comment>
<name>A0ABR5CGC8_9MICO</name>
<keyword evidence="5 9" id="KW-0547">Nucleotide-binding</keyword>
<organism evidence="10 11">
    <name type="scientific">Agreia bicolorata</name>
    <dbReference type="NCBI Taxonomy" id="110935"/>
    <lineage>
        <taxon>Bacteria</taxon>
        <taxon>Bacillati</taxon>
        <taxon>Actinomycetota</taxon>
        <taxon>Actinomycetes</taxon>
        <taxon>Micrococcales</taxon>
        <taxon>Microbacteriaceae</taxon>
        <taxon>Agreia</taxon>
    </lineage>
</organism>
<comment type="catalytic activity">
    <reaction evidence="8 9">
        <text>D-gluconate + ATP = 6-phospho-D-gluconate + ADP + H(+)</text>
        <dbReference type="Rhea" id="RHEA:19433"/>
        <dbReference type="ChEBI" id="CHEBI:15378"/>
        <dbReference type="ChEBI" id="CHEBI:18391"/>
        <dbReference type="ChEBI" id="CHEBI:30616"/>
        <dbReference type="ChEBI" id="CHEBI:58759"/>
        <dbReference type="ChEBI" id="CHEBI:456216"/>
        <dbReference type="EC" id="2.7.1.12"/>
    </reaction>
</comment>
<reference evidence="10 11" key="1">
    <citation type="journal article" date="2001" name="Int. J. Syst. Evol. Microbiol.">
        <title>Agreia bicolorata gen. nov., sp. nov., to accommodate actinobacteria isolated from narrow reed grass infected by the nematode Heteroanguina graminophila.</title>
        <authorList>
            <person name="Evtushenko L.I."/>
            <person name="Dorofeeva L.V."/>
            <person name="Dobrovolskaya T.G."/>
            <person name="Streshinskaya G.M."/>
            <person name="Subbotin S.A."/>
            <person name="Tiedje J.M."/>
        </authorList>
    </citation>
    <scope>NUCLEOTIDE SEQUENCE [LARGE SCALE GENOMIC DNA]</scope>
    <source>
        <strain evidence="10 11">VKM Ac-1804</strain>
    </source>
</reference>
<evidence type="ECO:0000256" key="6">
    <source>
        <dbReference type="ARBA" id="ARBA00022777"/>
    </source>
</evidence>
<accession>A0ABR5CGC8</accession>
<evidence type="ECO:0000256" key="5">
    <source>
        <dbReference type="ARBA" id="ARBA00022741"/>
    </source>
</evidence>
<evidence type="ECO:0000256" key="4">
    <source>
        <dbReference type="ARBA" id="ARBA00022679"/>
    </source>
</evidence>
<dbReference type="InterPro" id="IPR027417">
    <property type="entry name" value="P-loop_NTPase"/>
</dbReference>
<dbReference type="EMBL" id="JYFC01000003">
    <property type="protein sequence ID" value="KJC64730.1"/>
    <property type="molecule type" value="Genomic_DNA"/>
</dbReference>